<dbReference type="RefSeq" id="WP_379585728.1">
    <property type="nucleotide sequence ID" value="NZ_JBHSQW010000033.1"/>
</dbReference>
<keyword evidence="3" id="KW-1185">Reference proteome</keyword>
<evidence type="ECO:0000259" key="1">
    <source>
        <dbReference type="Pfam" id="PF26354"/>
    </source>
</evidence>
<name>A0ABW1J434_9PSEU</name>
<dbReference type="Proteomes" id="UP001596302">
    <property type="component" value="Unassembled WGS sequence"/>
</dbReference>
<reference evidence="3" key="1">
    <citation type="journal article" date="2019" name="Int. J. Syst. Evol. Microbiol.">
        <title>The Global Catalogue of Microorganisms (GCM) 10K type strain sequencing project: providing services to taxonomists for standard genome sequencing and annotation.</title>
        <authorList>
            <consortium name="The Broad Institute Genomics Platform"/>
            <consortium name="The Broad Institute Genome Sequencing Center for Infectious Disease"/>
            <person name="Wu L."/>
            <person name="Ma J."/>
        </authorList>
    </citation>
    <scope>NUCLEOTIDE SEQUENCE [LARGE SCALE GENOMIC DNA]</scope>
    <source>
        <strain evidence="3">CCM 8391</strain>
    </source>
</reference>
<organism evidence="2 3">
    <name type="scientific">Pseudonocardia hispaniensis</name>
    <dbReference type="NCBI Taxonomy" id="904933"/>
    <lineage>
        <taxon>Bacteria</taxon>
        <taxon>Bacillati</taxon>
        <taxon>Actinomycetota</taxon>
        <taxon>Actinomycetes</taxon>
        <taxon>Pseudonocardiales</taxon>
        <taxon>Pseudonocardiaceae</taxon>
        <taxon>Pseudonocardia</taxon>
    </lineage>
</organism>
<dbReference type="EMBL" id="JBHSQW010000033">
    <property type="protein sequence ID" value="MFC5995594.1"/>
    <property type="molecule type" value="Genomic_DNA"/>
</dbReference>
<comment type="caution">
    <text evidence="2">The sequence shown here is derived from an EMBL/GenBank/DDBJ whole genome shotgun (WGS) entry which is preliminary data.</text>
</comment>
<evidence type="ECO:0000313" key="3">
    <source>
        <dbReference type="Proteomes" id="UP001596302"/>
    </source>
</evidence>
<protein>
    <recommendedName>
        <fullName evidence="1">N,N-dimethylformamidase alpha subunit domain-containing protein</fullName>
    </recommendedName>
</protein>
<sequence length="132" mass="15445">MLSAGISDPRAYRDRQQDWYAHFDRTRRREIASLLTEELIAEHAANPIGYRDFHSPQLQRVLNYMRTQPVLGKYFVYTRKAWQDYGIAVIQDRGEPPHILEGHSYESEAAAMHAVFLLRAQEIRDSVRESAR</sequence>
<dbReference type="InterPro" id="IPR058713">
    <property type="entry name" value="DMF_alpha_dom"/>
</dbReference>
<gene>
    <name evidence="2" type="ORF">ACFQE5_15370</name>
</gene>
<feature type="domain" description="N,N-dimethylformamidase alpha subunit" evidence="1">
    <location>
        <begin position="19"/>
        <end position="124"/>
    </location>
</feature>
<proteinExistence type="predicted"/>
<dbReference type="Pfam" id="PF26354">
    <property type="entry name" value="DMF_alpha"/>
    <property type="match status" value="1"/>
</dbReference>
<accession>A0ABW1J434</accession>
<evidence type="ECO:0000313" key="2">
    <source>
        <dbReference type="EMBL" id="MFC5995594.1"/>
    </source>
</evidence>